<dbReference type="EMBL" id="CM037153">
    <property type="protein sequence ID" value="KAH7859184.1"/>
    <property type="molecule type" value="Genomic_DNA"/>
</dbReference>
<sequence>MAKEDRRRRSSLKAETMQPQRRSSLCCDEGGDGWAERFCYDLENTEEEEEEEDIDLENLSYDDLDSVSKLQKTQRYLDIMQKVEDALEKGSDTLNTDIVQEAGSEYQLIVDCNALSVDIENEICIIHNFIRDNYRSKFPELQSLVHHPIDYARVVKRIGNEMDLTLVDFEGLLPSASIMVVSITASTTIGKPLPEQVLQKTIDACDRAFALDSSKKKVLDFLETRMGFIAPNLSAIVGSAVAANLVVIAGGLAALANLPACTVRLLGAKKINLAGFSTATSSQFRVGYIKQTEICQSTPPSLRTRACRLLAGKSILAARLDFFRRDPGGNQGRAFRDEILKTIEKLQELPPARRPKPLPVPDCKPKKKRGGRRLRKMKQRYAMTDKRKAANRMKFGAPED</sequence>
<evidence type="ECO:0000313" key="2">
    <source>
        <dbReference type="Proteomes" id="UP000828048"/>
    </source>
</evidence>
<organism evidence="1 2">
    <name type="scientific">Vaccinium darrowii</name>
    <dbReference type="NCBI Taxonomy" id="229202"/>
    <lineage>
        <taxon>Eukaryota</taxon>
        <taxon>Viridiplantae</taxon>
        <taxon>Streptophyta</taxon>
        <taxon>Embryophyta</taxon>
        <taxon>Tracheophyta</taxon>
        <taxon>Spermatophyta</taxon>
        <taxon>Magnoliopsida</taxon>
        <taxon>eudicotyledons</taxon>
        <taxon>Gunneridae</taxon>
        <taxon>Pentapetalae</taxon>
        <taxon>asterids</taxon>
        <taxon>Ericales</taxon>
        <taxon>Ericaceae</taxon>
        <taxon>Vaccinioideae</taxon>
        <taxon>Vaccinieae</taxon>
        <taxon>Vaccinium</taxon>
    </lineage>
</organism>
<gene>
    <name evidence="1" type="ORF">Vadar_032671</name>
</gene>
<comment type="caution">
    <text evidence="1">The sequence shown here is derived from an EMBL/GenBank/DDBJ whole genome shotgun (WGS) entry which is preliminary data.</text>
</comment>
<accession>A0ACB7Z144</accession>
<protein>
    <submittedName>
        <fullName evidence="1">Uncharacterized protein</fullName>
    </submittedName>
</protein>
<reference evidence="1 2" key="1">
    <citation type="journal article" date="2021" name="Hortic Res">
        <title>High-quality reference genome and annotation aids understanding of berry development for evergreen blueberry (Vaccinium darrowii).</title>
        <authorList>
            <person name="Yu J."/>
            <person name="Hulse-Kemp A.M."/>
            <person name="Babiker E."/>
            <person name="Staton M."/>
        </authorList>
    </citation>
    <scope>NUCLEOTIDE SEQUENCE [LARGE SCALE GENOMIC DNA]</scope>
    <source>
        <strain evidence="2">cv. NJ 8807/NJ 8810</strain>
        <tissue evidence="1">Young leaf</tissue>
    </source>
</reference>
<keyword evidence="2" id="KW-1185">Reference proteome</keyword>
<evidence type="ECO:0000313" key="1">
    <source>
        <dbReference type="EMBL" id="KAH7859184.1"/>
    </source>
</evidence>
<dbReference type="Proteomes" id="UP000828048">
    <property type="component" value="Chromosome 3"/>
</dbReference>
<name>A0ACB7Z144_9ERIC</name>
<proteinExistence type="predicted"/>